<proteinExistence type="predicted"/>
<accession>L7F3S4</accession>
<evidence type="ECO:0000313" key="1">
    <source>
        <dbReference type="EMBL" id="ELP65967.1"/>
    </source>
</evidence>
<dbReference type="EMBL" id="AEJB01000361">
    <property type="protein sequence ID" value="ELP65967.1"/>
    <property type="molecule type" value="Genomic_DNA"/>
</dbReference>
<comment type="caution">
    <text evidence="1">The sequence shown here is derived from an EMBL/GenBank/DDBJ whole genome shotgun (WGS) entry which is preliminary data.</text>
</comment>
<name>L7F3S4_STRT8</name>
<sequence length="325" mass="34966">MEGISPALEPSLRGWIRETGSLDPEEARLLLIRFDLVLPDSYRARYQKQLADRNARQAELNTEWEAAKAAHAARGQSEDVLKPFMLHLPVVPLPTHPCVAFLAEGTSATILWDLVDELLRRLCTEPDPAKPAWVVGFTKGHRQTKKITESLGRLLAESLSVYEIAPDRRGLRRRVEATLAAAVSGAAGAAESAGYSAARQHLEKSRGRLFGLHPDPSGAYDEVVRAVEAVACPLFLPNAQTPTLGTVLAHLRQSSTYEFVVPGKHGAPGSVDAVVAMMAAVWEGHSDRHAGGPGNVPVSREAAEAALTCASALVTLLSRGAVYRP</sequence>
<organism evidence="1 2">
    <name type="scientific">Streptomyces turgidiscabies (strain Car8)</name>
    <dbReference type="NCBI Taxonomy" id="698760"/>
    <lineage>
        <taxon>Bacteria</taxon>
        <taxon>Bacillati</taxon>
        <taxon>Actinomycetota</taxon>
        <taxon>Actinomycetes</taxon>
        <taxon>Kitasatosporales</taxon>
        <taxon>Streptomycetaceae</taxon>
        <taxon>Streptomyces</taxon>
    </lineage>
</organism>
<keyword evidence="2" id="KW-1185">Reference proteome</keyword>
<dbReference type="Proteomes" id="UP000010931">
    <property type="component" value="Unassembled WGS sequence"/>
</dbReference>
<gene>
    <name evidence="1" type="ORF">STRTUCAR8_01623</name>
</gene>
<evidence type="ECO:0000313" key="2">
    <source>
        <dbReference type="Proteomes" id="UP000010931"/>
    </source>
</evidence>
<protein>
    <submittedName>
        <fullName evidence="1">Uncharacterized protein</fullName>
    </submittedName>
</protein>
<reference evidence="1 2" key="1">
    <citation type="journal article" date="2011" name="Plasmid">
        <title>Streptomyces turgidiscabies Car8 contains a modular pathogenicity island that shares virulence genes with other actinobacterial plant pathogens.</title>
        <authorList>
            <person name="Huguet-Tapia J.C."/>
            <person name="Badger J.H."/>
            <person name="Loria R."/>
            <person name="Pettis G.S."/>
        </authorList>
    </citation>
    <scope>NUCLEOTIDE SEQUENCE [LARGE SCALE GENOMIC DNA]</scope>
    <source>
        <strain evidence="1 2">Car8</strain>
    </source>
</reference>
<dbReference type="AlphaFoldDB" id="L7F3S4"/>
<dbReference type="PATRIC" id="fig|698760.3.peg.5160"/>